<dbReference type="AlphaFoldDB" id="M1UJV4"/>
<dbReference type="InterPro" id="IPR027383">
    <property type="entry name" value="Znf_put"/>
</dbReference>
<protein>
    <submittedName>
        <fullName evidence="2">Anti-sigma factor</fullName>
    </submittedName>
</protein>
<evidence type="ECO:0000313" key="2">
    <source>
        <dbReference type="EMBL" id="AGG66144.1"/>
    </source>
</evidence>
<dbReference type="KEGG" id="ccn:H924_03480"/>
<sequence>MTDPTRGVPRNECGCPEFFDDMHQLLDEQLSADECARLRSHAEGCPKCMQLLEAEAEFRSLLRKCCCESAPTELRQRISYRIRVEYKEN</sequence>
<proteinExistence type="predicted"/>
<dbReference type="OrthoDB" id="3267840at2"/>
<dbReference type="Pfam" id="PF13490">
    <property type="entry name" value="zf-HC2"/>
    <property type="match status" value="1"/>
</dbReference>
<dbReference type="InterPro" id="IPR024020">
    <property type="entry name" value="Anit_sigma_mycothiol_RsrA"/>
</dbReference>
<reference evidence="2 3" key="1">
    <citation type="submission" date="2013-02" db="EMBL/GenBank/DDBJ databases">
        <title>The complete genome sequence of Corynebacterium callunae DSM 20147.</title>
        <authorList>
            <person name="Ruckert C."/>
            <person name="Albersmeier A."/>
            <person name="Kalinowski J."/>
        </authorList>
    </citation>
    <scope>NUCLEOTIDE SEQUENCE [LARGE SCALE GENOMIC DNA]</scope>
    <source>
        <strain evidence="2 3">DSM 20147</strain>
    </source>
</reference>
<evidence type="ECO:0000313" key="3">
    <source>
        <dbReference type="Proteomes" id="UP000011760"/>
    </source>
</evidence>
<dbReference type="NCBIfam" id="TIGR03988">
    <property type="entry name" value="antisig_RsrA"/>
    <property type="match status" value="1"/>
</dbReference>
<keyword evidence="3" id="KW-1185">Reference proteome</keyword>
<dbReference type="RefSeq" id="WP_015650582.1">
    <property type="nucleotide sequence ID" value="NC_020506.1"/>
</dbReference>
<feature type="domain" description="Putative zinc-finger" evidence="1">
    <location>
        <begin position="15"/>
        <end position="48"/>
    </location>
</feature>
<dbReference type="HOGENOM" id="CLU_155928_4_1_11"/>
<dbReference type="EMBL" id="CP004354">
    <property type="protein sequence ID" value="AGG66144.1"/>
    <property type="molecule type" value="Genomic_DNA"/>
</dbReference>
<name>M1UJV4_9CORY</name>
<evidence type="ECO:0000259" key="1">
    <source>
        <dbReference type="Pfam" id="PF13490"/>
    </source>
</evidence>
<accession>M1UJV4</accession>
<dbReference type="STRING" id="1121353.H924_03480"/>
<gene>
    <name evidence="2" type="ORF">H924_03480</name>
</gene>
<dbReference type="Proteomes" id="UP000011760">
    <property type="component" value="Chromosome"/>
</dbReference>
<organism evidence="2 3">
    <name type="scientific">Corynebacterium callunae DSM 20147</name>
    <dbReference type="NCBI Taxonomy" id="1121353"/>
    <lineage>
        <taxon>Bacteria</taxon>
        <taxon>Bacillati</taxon>
        <taxon>Actinomycetota</taxon>
        <taxon>Actinomycetes</taxon>
        <taxon>Mycobacteriales</taxon>
        <taxon>Corynebacteriaceae</taxon>
        <taxon>Corynebacterium</taxon>
    </lineage>
</organism>